<name>A0A0C3PDB9_PISTI</name>
<dbReference type="InParanoid" id="A0A0C3PDB9"/>
<sequence length="106" mass="11673">MRWQWHRATPDAGRMKHDLVVPPSMSASSQQGEERRTVSLSNLTARDHEISNLPKTSYEVVDSPSASNSIATDAGFLLKRNHTQSPSGLQKINVAILCSLMLTVSQ</sequence>
<evidence type="ECO:0000313" key="2">
    <source>
        <dbReference type="EMBL" id="KIO06126.1"/>
    </source>
</evidence>
<proteinExistence type="predicted"/>
<evidence type="ECO:0000313" key="3">
    <source>
        <dbReference type="Proteomes" id="UP000054217"/>
    </source>
</evidence>
<organism evidence="2 3">
    <name type="scientific">Pisolithus tinctorius Marx 270</name>
    <dbReference type="NCBI Taxonomy" id="870435"/>
    <lineage>
        <taxon>Eukaryota</taxon>
        <taxon>Fungi</taxon>
        <taxon>Dikarya</taxon>
        <taxon>Basidiomycota</taxon>
        <taxon>Agaricomycotina</taxon>
        <taxon>Agaricomycetes</taxon>
        <taxon>Agaricomycetidae</taxon>
        <taxon>Boletales</taxon>
        <taxon>Sclerodermatineae</taxon>
        <taxon>Pisolithaceae</taxon>
        <taxon>Pisolithus</taxon>
    </lineage>
</organism>
<dbReference type="EMBL" id="KN831964">
    <property type="protein sequence ID" value="KIO06126.1"/>
    <property type="molecule type" value="Genomic_DNA"/>
</dbReference>
<feature type="region of interest" description="Disordered" evidence="1">
    <location>
        <begin position="1"/>
        <end position="38"/>
    </location>
</feature>
<keyword evidence="3" id="KW-1185">Reference proteome</keyword>
<accession>A0A0C3PDB9</accession>
<evidence type="ECO:0000256" key="1">
    <source>
        <dbReference type="SAM" id="MobiDB-lite"/>
    </source>
</evidence>
<dbReference type="HOGENOM" id="CLU_2224292_0_0_1"/>
<gene>
    <name evidence="2" type="ORF">M404DRAFT_999350</name>
</gene>
<dbReference type="AlphaFoldDB" id="A0A0C3PDB9"/>
<reference evidence="3" key="2">
    <citation type="submission" date="2015-01" db="EMBL/GenBank/DDBJ databases">
        <title>Evolutionary Origins and Diversification of the Mycorrhizal Mutualists.</title>
        <authorList>
            <consortium name="DOE Joint Genome Institute"/>
            <consortium name="Mycorrhizal Genomics Consortium"/>
            <person name="Kohler A."/>
            <person name="Kuo A."/>
            <person name="Nagy L.G."/>
            <person name="Floudas D."/>
            <person name="Copeland A."/>
            <person name="Barry K.W."/>
            <person name="Cichocki N."/>
            <person name="Veneault-Fourrey C."/>
            <person name="LaButti K."/>
            <person name="Lindquist E.A."/>
            <person name="Lipzen A."/>
            <person name="Lundell T."/>
            <person name="Morin E."/>
            <person name="Murat C."/>
            <person name="Riley R."/>
            <person name="Ohm R."/>
            <person name="Sun H."/>
            <person name="Tunlid A."/>
            <person name="Henrissat B."/>
            <person name="Grigoriev I.V."/>
            <person name="Hibbett D.S."/>
            <person name="Martin F."/>
        </authorList>
    </citation>
    <scope>NUCLEOTIDE SEQUENCE [LARGE SCALE GENOMIC DNA]</scope>
    <source>
        <strain evidence="3">Marx 270</strain>
    </source>
</reference>
<protein>
    <submittedName>
        <fullName evidence="2">Uncharacterized protein</fullName>
    </submittedName>
</protein>
<reference evidence="2 3" key="1">
    <citation type="submission" date="2014-04" db="EMBL/GenBank/DDBJ databases">
        <authorList>
            <consortium name="DOE Joint Genome Institute"/>
            <person name="Kuo A."/>
            <person name="Kohler A."/>
            <person name="Costa M.D."/>
            <person name="Nagy L.G."/>
            <person name="Floudas D."/>
            <person name="Copeland A."/>
            <person name="Barry K.W."/>
            <person name="Cichocki N."/>
            <person name="Veneault-Fourrey C."/>
            <person name="LaButti K."/>
            <person name="Lindquist E.A."/>
            <person name="Lipzen A."/>
            <person name="Lundell T."/>
            <person name="Morin E."/>
            <person name="Murat C."/>
            <person name="Sun H."/>
            <person name="Tunlid A."/>
            <person name="Henrissat B."/>
            <person name="Grigoriev I.V."/>
            <person name="Hibbett D.S."/>
            <person name="Martin F."/>
            <person name="Nordberg H.P."/>
            <person name="Cantor M.N."/>
            <person name="Hua S.X."/>
        </authorList>
    </citation>
    <scope>NUCLEOTIDE SEQUENCE [LARGE SCALE GENOMIC DNA]</scope>
    <source>
        <strain evidence="2 3">Marx 270</strain>
    </source>
</reference>
<dbReference type="Proteomes" id="UP000054217">
    <property type="component" value="Unassembled WGS sequence"/>
</dbReference>